<keyword evidence="2" id="KW-0812">Transmembrane</keyword>
<accession>A0A6C0F7G8</accession>
<feature type="region of interest" description="Disordered" evidence="1">
    <location>
        <begin position="21"/>
        <end position="42"/>
    </location>
</feature>
<feature type="transmembrane region" description="Helical" evidence="2">
    <location>
        <begin position="220"/>
        <end position="239"/>
    </location>
</feature>
<feature type="compositionally biased region" description="Low complexity" evidence="1">
    <location>
        <begin position="25"/>
        <end position="35"/>
    </location>
</feature>
<proteinExistence type="predicted"/>
<sequence>MKLICTLYSFMENSITKIADLPRDGGNNQSQQSSGMQPPETISISNLKNKQEGELPTNYTPINVHPNPYGVSDKNPIIDPPMNQQSENITMQHLANQPVRNEIPEHFRNQIESMPTQNLPSRDIPMNTDNYNMDAQVQPSYIPKGTANDYVKEHYDMTEQNLQEYEQNKYRENAADAILNDIQMPVFITLLFFLFQMPMVNQLIFKKFSFLSIYNEDGNFNFIGLLLKSMLFGSFYFSANKIVHFLTTI</sequence>
<reference evidence="3" key="1">
    <citation type="journal article" date="2020" name="Nature">
        <title>Giant virus diversity and host interactions through global metagenomics.</title>
        <authorList>
            <person name="Schulz F."/>
            <person name="Roux S."/>
            <person name="Paez-Espino D."/>
            <person name="Jungbluth S."/>
            <person name="Walsh D.A."/>
            <person name="Denef V.J."/>
            <person name="McMahon K.D."/>
            <person name="Konstantinidis K.T."/>
            <person name="Eloe-Fadrosh E.A."/>
            <person name="Kyrpides N.C."/>
            <person name="Woyke T."/>
        </authorList>
    </citation>
    <scope>NUCLEOTIDE SEQUENCE</scope>
    <source>
        <strain evidence="3">GVMAG-S-ERX556049-19</strain>
    </source>
</reference>
<name>A0A6C0F7G8_9ZZZZ</name>
<dbReference type="AlphaFoldDB" id="A0A6C0F7G8"/>
<keyword evidence="2" id="KW-0472">Membrane</keyword>
<keyword evidence="2" id="KW-1133">Transmembrane helix</keyword>
<dbReference type="EMBL" id="MN738820">
    <property type="protein sequence ID" value="QHT37766.1"/>
    <property type="molecule type" value="Genomic_DNA"/>
</dbReference>
<evidence type="ECO:0000313" key="3">
    <source>
        <dbReference type="EMBL" id="QHT37766.1"/>
    </source>
</evidence>
<feature type="transmembrane region" description="Helical" evidence="2">
    <location>
        <begin position="178"/>
        <end position="200"/>
    </location>
</feature>
<evidence type="ECO:0000256" key="2">
    <source>
        <dbReference type="SAM" id="Phobius"/>
    </source>
</evidence>
<protein>
    <submittedName>
        <fullName evidence="3">Uncharacterized protein</fullName>
    </submittedName>
</protein>
<evidence type="ECO:0000256" key="1">
    <source>
        <dbReference type="SAM" id="MobiDB-lite"/>
    </source>
</evidence>
<organism evidence="3">
    <name type="scientific">viral metagenome</name>
    <dbReference type="NCBI Taxonomy" id="1070528"/>
    <lineage>
        <taxon>unclassified sequences</taxon>
        <taxon>metagenomes</taxon>
        <taxon>organismal metagenomes</taxon>
    </lineage>
</organism>